<evidence type="ECO:0000313" key="4">
    <source>
        <dbReference type="Proteomes" id="UP000199206"/>
    </source>
</evidence>
<keyword evidence="2" id="KW-0472">Membrane</keyword>
<feature type="transmembrane region" description="Helical" evidence="2">
    <location>
        <begin position="101"/>
        <end position="122"/>
    </location>
</feature>
<dbReference type="Pfam" id="PF06170">
    <property type="entry name" value="DUF983"/>
    <property type="match status" value="1"/>
</dbReference>
<proteinExistence type="predicted"/>
<dbReference type="InterPro" id="IPR009325">
    <property type="entry name" value="DUF983"/>
</dbReference>
<protein>
    <submittedName>
        <fullName evidence="3">Uncharacterized conserved protein, DUF983 family</fullName>
    </submittedName>
</protein>
<dbReference type="STRING" id="1166340.SAMN05192583_2772"/>
<feature type="compositionally biased region" description="Low complexity" evidence="1">
    <location>
        <begin position="13"/>
        <end position="22"/>
    </location>
</feature>
<dbReference type="Proteomes" id="UP000199206">
    <property type="component" value="Unassembled WGS sequence"/>
</dbReference>
<name>A0A1H8GHV6_9SPHN</name>
<dbReference type="EMBL" id="FOCF01000007">
    <property type="protein sequence ID" value="SEN43582.1"/>
    <property type="molecule type" value="Genomic_DNA"/>
</dbReference>
<keyword evidence="2" id="KW-1133">Transmembrane helix</keyword>
<reference evidence="4" key="1">
    <citation type="submission" date="2016-10" db="EMBL/GenBank/DDBJ databases">
        <authorList>
            <person name="Varghese N."/>
            <person name="Submissions S."/>
        </authorList>
    </citation>
    <scope>NUCLEOTIDE SEQUENCE [LARGE SCALE GENOMIC DNA]</scope>
    <source>
        <strain evidence="4">S6-262</strain>
    </source>
</reference>
<evidence type="ECO:0000256" key="2">
    <source>
        <dbReference type="SAM" id="Phobius"/>
    </source>
</evidence>
<dbReference type="AlphaFoldDB" id="A0A1H8GHV6"/>
<sequence>MDDTSTPPRPADPDAASAALPATGPAVPSVQAVALKGLCPRCGAGTLFDGPIRFAPSCRACGLDIAGFDVGDGPAAFLTLILGALVVGLAIWLELALSPPHWVHLIWIPVTIGGVIGSLRLAKGALIALEYRNAAREWAAPPSAERAAIPQDDARS</sequence>
<feature type="transmembrane region" description="Helical" evidence="2">
    <location>
        <begin position="75"/>
        <end position="95"/>
    </location>
</feature>
<gene>
    <name evidence="3" type="ORF">SAMN05192583_2772</name>
</gene>
<evidence type="ECO:0000313" key="3">
    <source>
        <dbReference type="EMBL" id="SEN43582.1"/>
    </source>
</evidence>
<accession>A0A1H8GHV6</accession>
<organism evidence="3 4">
    <name type="scientific">Sphingomonas gellani</name>
    <dbReference type="NCBI Taxonomy" id="1166340"/>
    <lineage>
        <taxon>Bacteria</taxon>
        <taxon>Pseudomonadati</taxon>
        <taxon>Pseudomonadota</taxon>
        <taxon>Alphaproteobacteria</taxon>
        <taxon>Sphingomonadales</taxon>
        <taxon>Sphingomonadaceae</taxon>
        <taxon>Sphingomonas</taxon>
    </lineage>
</organism>
<keyword evidence="2" id="KW-0812">Transmembrane</keyword>
<evidence type="ECO:0000256" key="1">
    <source>
        <dbReference type="SAM" id="MobiDB-lite"/>
    </source>
</evidence>
<keyword evidence="4" id="KW-1185">Reference proteome</keyword>
<feature type="region of interest" description="Disordered" evidence="1">
    <location>
        <begin position="1"/>
        <end position="22"/>
    </location>
</feature>